<evidence type="ECO:0000313" key="3">
    <source>
        <dbReference type="Proteomes" id="UP000267096"/>
    </source>
</evidence>
<dbReference type="Proteomes" id="UP000267096">
    <property type="component" value="Unassembled WGS sequence"/>
</dbReference>
<dbReference type="SMART" id="SM00131">
    <property type="entry name" value="KU"/>
    <property type="match status" value="7"/>
</dbReference>
<feature type="domain" description="BPTI/Kunitz inhibitor" evidence="1">
    <location>
        <begin position="471"/>
        <end position="521"/>
    </location>
</feature>
<dbReference type="OrthoDB" id="4473401at2759"/>
<dbReference type="InterPro" id="IPR028150">
    <property type="entry name" value="Lustrin_cystein"/>
</dbReference>
<dbReference type="SMART" id="SM00289">
    <property type="entry name" value="WR1"/>
    <property type="match status" value="7"/>
</dbReference>
<dbReference type="SUPFAM" id="SSF57362">
    <property type="entry name" value="BPTI-like"/>
    <property type="match status" value="7"/>
</dbReference>
<reference evidence="4" key="1">
    <citation type="submission" date="2017-02" db="UniProtKB">
        <authorList>
            <consortium name="WormBaseParasite"/>
        </authorList>
    </citation>
    <scope>IDENTIFICATION</scope>
</reference>
<feature type="domain" description="BPTI/Kunitz inhibitor" evidence="1">
    <location>
        <begin position="363"/>
        <end position="413"/>
    </location>
</feature>
<dbReference type="InterPro" id="IPR053014">
    <property type="entry name" value="Cuticle_assoc_divergent"/>
</dbReference>
<dbReference type="PROSITE" id="PS50279">
    <property type="entry name" value="BPTI_KUNITZ_2"/>
    <property type="match status" value="7"/>
</dbReference>
<feature type="domain" description="BPTI/Kunitz inhibitor" evidence="1">
    <location>
        <begin position="153"/>
        <end position="203"/>
    </location>
</feature>
<dbReference type="EMBL" id="UYRR01034248">
    <property type="protein sequence ID" value="VDK60659.1"/>
    <property type="molecule type" value="Genomic_DNA"/>
</dbReference>
<feature type="domain" description="BPTI/Kunitz inhibitor" evidence="1">
    <location>
        <begin position="47"/>
        <end position="97"/>
    </location>
</feature>
<dbReference type="WBParaSite" id="ASIM_0001813801-mRNA-1">
    <property type="protein sequence ID" value="ASIM_0001813801-mRNA-1"/>
    <property type="gene ID" value="ASIM_0001813801"/>
</dbReference>
<evidence type="ECO:0000259" key="1">
    <source>
        <dbReference type="PROSITE" id="PS50279"/>
    </source>
</evidence>
<gene>
    <name evidence="2" type="ORF">ASIM_LOCUS17540</name>
</gene>
<name>A0A0M3KAZ2_ANISI</name>
<feature type="domain" description="BPTI/Kunitz inhibitor" evidence="1">
    <location>
        <begin position="253"/>
        <end position="310"/>
    </location>
</feature>
<protein>
    <submittedName>
        <fullName evidence="4">Papilin (inferred by orthology to a D. melanogaster protein)</fullName>
    </submittedName>
</protein>
<reference evidence="2 3" key="2">
    <citation type="submission" date="2018-11" db="EMBL/GenBank/DDBJ databases">
        <authorList>
            <consortium name="Pathogen Informatics"/>
        </authorList>
    </citation>
    <scope>NUCLEOTIDE SEQUENCE [LARGE SCALE GENOMIC DNA]</scope>
</reference>
<feature type="domain" description="BPTI/Kunitz inhibitor" evidence="1">
    <location>
        <begin position="681"/>
        <end position="745"/>
    </location>
</feature>
<accession>A0A0M3KAZ2</accession>
<keyword evidence="3" id="KW-1185">Reference proteome</keyword>
<dbReference type="AlphaFoldDB" id="A0A0M3KAZ2"/>
<dbReference type="Pfam" id="PF14625">
    <property type="entry name" value="Lustrin_cystein"/>
    <property type="match status" value="7"/>
</dbReference>
<evidence type="ECO:0000313" key="2">
    <source>
        <dbReference type="EMBL" id="VDK60659.1"/>
    </source>
</evidence>
<organism evidence="4">
    <name type="scientific">Anisakis simplex</name>
    <name type="common">Herring worm</name>
    <dbReference type="NCBI Taxonomy" id="6269"/>
    <lineage>
        <taxon>Eukaryota</taxon>
        <taxon>Metazoa</taxon>
        <taxon>Ecdysozoa</taxon>
        <taxon>Nematoda</taxon>
        <taxon>Chromadorea</taxon>
        <taxon>Rhabditida</taxon>
        <taxon>Spirurina</taxon>
        <taxon>Ascaridomorpha</taxon>
        <taxon>Ascaridoidea</taxon>
        <taxon>Anisakidae</taxon>
        <taxon>Anisakis</taxon>
        <taxon>Anisakis simplex complex</taxon>
    </lineage>
</organism>
<dbReference type="InterPro" id="IPR006150">
    <property type="entry name" value="Cys_repeat_1"/>
</dbReference>
<dbReference type="PANTHER" id="PTHR46339">
    <property type="entry name" value="PROTEIN CBG15282-RELATED"/>
    <property type="match status" value="1"/>
</dbReference>
<feature type="domain" description="BPTI/Kunitz inhibitor" evidence="1">
    <location>
        <begin position="569"/>
        <end position="633"/>
    </location>
</feature>
<dbReference type="InterPro" id="IPR002223">
    <property type="entry name" value="Kunitz_BPTI"/>
</dbReference>
<sequence>MVGEPLLGMDQRPQMCNENARCPGQYFCHIGYDEYTTLCCPSVGDPCNLPLAVGRGSHRIVRWYYNALTRQCEQFYYTGLGGNDNNFLIREHCESTCPVWVNPCVGGNPLVLSNGQAKLCTPSDESTCPATYWCHPGLEPSTTVCCPGHSDPCTLPRAEGEGNYAQMRWYFNQITRQCVQFAYRGLKGNANNFMSLDDCENACPIFIDPCPQSYATLTNSIRQIYRCSVNNPQCPASQWCHFGGDADTTVCCPNAGNPCAQTPKAVGIGILRLERWSFDAIQMQCIPFDYHGLKGNQNNFLSKDACEQQCPVFENPCRVGTAYFVNHQPYVCGPKSPCPDNYFCHLGAEQQYHCCPSEGGDPCGQRPSQGQGRYSLQRWYWNAATKQCVPFAYRGLKGTQNNFLTQQDCEKTCNVVQNPCALGNPQMTPDGQPVGCMYGQSVCGASYWCHIGATAQTTVCCPGRVQGQAICNQPMTNGAGNGNLQRWYFDPNSRKCVPFIYGGYFGNQNNFQTIQQCQMTCPSYVNACPSGSPLLEANNYPRQCQFGVGACGAEYWCHLGLVPAEYQCCPGEPTYPAACQGLPPAMGVRDPRAPPATRWYYNQQTMSCNQFQYNGLKGNQNNFLTKSDCLRTCRAYVNVCPSGTPLLAGNNRPLPCQFGADACGDGYWCHLGLVPAEYQCCPGEPTNPAACQGMPYAVGVSDGRAPPATRWYYNRQTMTCNTFQYNGLKGNQNNFLTKADCEQTCHGKHCMLILHSAFESHLCALL</sequence>
<dbReference type="CDD" id="cd22593">
    <property type="entry name" value="Kunitz_conkunitzin"/>
    <property type="match status" value="7"/>
</dbReference>
<evidence type="ECO:0000313" key="4">
    <source>
        <dbReference type="WBParaSite" id="ASIM_0001813801-mRNA-1"/>
    </source>
</evidence>
<dbReference type="Pfam" id="PF00014">
    <property type="entry name" value="Kunitz_BPTI"/>
    <property type="match status" value="7"/>
</dbReference>
<proteinExistence type="predicted"/>
<dbReference type="GO" id="GO:0004867">
    <property type="term" value="F:serine-type endopeptidase inhibitor activity"/>
    <property type="evidence" value="ECO:0007669"/>
    <property type="project" value="InterPro"/>
</dbReference>
<dbReference type="InterPro" id="IPR036880">
    <property type="entry name" value="Kunitz_BPTI_sf"/>
</dbReference>
<dbReference type="Gene3D" id="4.10.410.10">
    <property type="entry name" value="Pancreatic trypsin inhibitor Kunitz domain"/>
    <property type="match status" value="7"/>
</dbReference>